<reference evidence="5 6" key="1">
    <citation type="journal article" date="2015" name="ISME J.">
        <title>Genomic and phenotypic differentiation among Methanosarcina mazei populations from Columbia River sediment.</title>
        <authorList>
            <person name="Youngblut N.D."/>
            <person name="Wirth J.S."/>
            <person name="Henriksen J.R."/>
            <person name="Smith M."/>
            <person name="Simon H."/>
            <person name="Metcalf W.W."/>
            <person name="Whitaker R.J."/>
        </authorList>
    </citation>
    <scope>NUCLEOTIDE SEQUENCE [LARGE SCALE GENOMIC DNA]</scope>
    <source>
        <strain evidence="1 8">2.F.A.2.4</strain>
        <strain evidence="2 5">3.F.T.1A.1</strain>
        <strain evidence="4 6">3.F.T.1A.2</strain>
        <strain evidence="3 7">3.F.T.1A.4</strain>
    </source>
</reference>
<evidence type="ECO:0000313" key="6">
    <source>
        <dbReference type="Proteomes" id="UP000034279"/>
    </source>
</evidence>
<dbReference type="Proteomes" id="UP000034566">
    <property type="component" value="Unassembled WGS sequence"/>
</dbReference>
<dbReference type="InterPro" id="IPR021352">
    <property type="entry name" value="DUF2971"/>
</dbReference>
<evidence type="ECO:0000313" key="1">
    <source>
        <dbReference type="EMBL" id="KKG07028.1"/>
    </source>
</evidence>
<name>A0A0F8IBI2_METMZ</name>
<protein>
    <recommendedName>
        <fullName evidence="9">DUF2971 domain-containing protein</fullName>
    </recommendedName>
</protein>
<sequence length="225" mass="26478">MKKLKLIKFRSLAGDDELERIIKDIIKENSFWCSKLWKLNDPMEGVFSTYNSDSIQKIFFGKNNIVICSFSGEKALKNPLMWGYYANGFKGIAIETEVEINNHDEVINSEGVINGKIVKVVYDNKSFSSANKLTIEQIMTRKLEDWTHEEEYRFLKEGNEGLYEIGEINKIYFGSPYYNVNNRKEIIDNSVPLQEYEKLKNKLKDFCETLNKKIYLEDYIMKFYM</sequence>
<dbReference type="PATRIC" id="fig|2209.42.peg.3397"/>
<gene>
    <name evidence="2" type="ORF">DU33_15420</name>
    <name evidence="3" type="ORF">DU45_15735</name>
    <name evidence="1" type="ORF">DU47_04280</name>
    <name evidence="4" type="ORF">DU64_14820</name>
</gene>
<dbReference type="RefSeq" id="WP_048036868.1">
    <property type="nucleotide sequence ID" value="NZ_JJOS01000002.1"/>
</dbReference>
<accession>A0A0F8IBI2</accession>
<dbReference type="EMBL" id="JJOS01000002">
    <property type="protein sequence ID" value="KKG07028.1"/>
    <property type="molecule type" value="Genomic_DNA"/>
</dbReference>
<dbReference type="EMBL" id="JJPK01000074">
    <property type="protein sequence ID" value="KKG60913.1"/>
    <property type="molecule type" value="Genomic_DNA"/>
</dbReference>
<dbReference type="Proteomes" id="UP000034578">
    <property type="component" value="Unassembled WGS sequence"/>
</dbReference>
<evidence type="ECO:0000313" key="8">
    <source>
        <dbReference type="Proteomes" id="UP000034578"/>
    </source>
</evidence>
<dbReference type="Pfam" id="PF11185">
    <property type="entry name" value="DUF2971"/>
    <property type="match status" value="1"/>
</dbReference>
<dbReference type="EMBL" id="JJPI01000022">
    <property type="protein sequence ID" value="KKG57356.1"/>
    <property type="molecule type" value="Genomic_DNA"/>
</dbReference>
<evidence type="ECO:0000313" key="4">
    <source>
        <dbReference type="EMBL" id="KKG64075.1"/>
    </source>
</evidence>
<evidence type="ECO:0000313" key="7">
    <source>
        <dbReference type="Proteomes" id="UP000034566"/>
    </source>
</evidence>
<evidence type="ECO:0000313" key="5">
    <source>
        <dbReference type="Proteomes" id="UP000034188"/>
    </source>
</evidence>
<evidence type="ECO:0000313" key="3">
    <source>
        <dbReference type="EMBL" id="KKG60913.1"/>
    </source>
</evidence>
<organism evidence="3 7">
    <name type="scientific">Methanosarcina mazei</name>
    <name type="common">Methanosarcina frisia</name>
    <dbReference type="NCBI Taxonomy" id="2209"/>
    <lineage>
        <taxon>Archaea</taxon>
        <taxon>Methanobacteriati</taxon>
        <taxon>Methanobacteriota</taxon>
        <taxon>Stenosarchaea group</taxon>
        <taxon>Methanomicrobia</taxon>
        <taxon>Methanosarcinales</taxon>
        <taxon>Methanosarcinaceae</taxon>
        <taxon>Methanosarcina</taxon>
    </lineage>
</organism>
<dbReference type="Proteomes" id="UP000034188">
    <property type="component" value="Unassembled WGS sequence"/>
</dbReference>
<proteinExistence type="predicted"/>
<comment type="caution">
    <text evidence="3">The sequence shown here is derived from an EMBL/GenBank/DDBJ whole genome shotgun (WGS) entry which is preliminary data.</text>
</comment>
<dbReference type="EMBL" id="JJPJ01000042">
    <property type="protein sequence ID" value="KKG64075.1"/>
    <property type="molecule type" value="Genomic_DNA"/>
</dbReference>
<evidence type="ECO:0008006" key="9">
    <source>
        <dbReference type="Google" id="ProtNLM"/>
    </source>
</evidence>
<dbReference type="Proteomes" id="UP000034279">
    <property type="component" value="Unassembled WGS sequence"/>
</dbReference>
<dbReference type="AlphaFoldDB" id="A0A0F8IBI2"/>
<evidence type="ECO:0000313" key="2">
    <source>
        <dbReference type="EMBL" id="KKG57356.1"/>
    </source>
</evidence>
<keyword evidence="8" id="KW-1185">Reference proteome</keyword>